<evidence type="ECO:0000256" key="1">
    <source>
        <dbReference type="SAM" id="MobiDB-lite"/>
    </source>
</evidence>
<keyword evidence="3" id="KW-1185">Reference proteome</keyword>
<name>A0A5C6MW12_9TELE</name>
<reference evidence="2 3" key="1">
    <citation type="submission" date="2019-04" db="EMBL/GenBank/DDBJ databases">
        <title>Chromosome genome assembly for Takifugu flavidus.</title>
        <authorList>
            <person name="Xiao S."/>
        </authorList>
    </citation>
    <scope>NUCLEOTIDE SEQUENCE [LARGE SCALE GENOMIC DNA]</scope>
    <source>
        <strain evidence="2">HTHZ2018</strain>
        <tissue evidence="2">Muscle</tissue>
    </source>
</reference>
<accession>A0A5C6MW12</accession>
<protein>
    <recommendedName>
        <fullName evidence="4">General transcription factor II-I repeat domain-containing protein 2A</fullName>
    </recommendedName>
</protein>
<dbReference type="PANTHER" id="PTHR45913:SF9">
    <property type="entry name" value="GENERAL TRANSCRIPTION FACTOR II-I REPEAT DOMAIN-CONTAINING PROTEIN 2-LIKE-RELATED"/>
    <property type="match status" value="1"/>
</dbReference>
<gene>
    <name evidence="2" type="ORF">D4764_06G0007860</name>
</gene>
<sequence length="187" mass="21893">MAGWVKREEKGEDKYRRGEERRERRGEERRERRGEAQSTETHKNTLYIRSAGALPWKRFAGITTDGAPSMTGRKNELVALLQRKLEEEGVEEAFALHCIFHQQALCSKCLKFDSVMSDVVKFINHIISRGIKHCQFRSFLEEIESAYEDVLYFTEMELIDLQCNSEVKAKFREDVQAGVPFWEHLYV</sequence>
<dbReference type="Proteomes" id="UP000324091">
    <property type="component" value="Chromosome 6"/>
</dbReference>
<organism evidence="2 3">
    <name type="scientific">Takifugu flavidus</name>
    <name type="common">sansaifugu</name>
    <dbReference type="NCBI Taxonomy" id="433684"/>
    <lineage>
        <taxon>Eukaryota</taxon>
        <taxon>Metazoa</taxon>
        <taxon>Chordata</taxon>
        <taxon>Craniata</taxon>
        <taxon>Vertebrata</taxon>
        <taxon>Euteleostomi</taxon>
        <taxon>Actinopterygii</taxon>
        <taxon>Neopterygii</taxon>
        <taxon>Teleostei</taxon>
        <taxon>Neoteleostei</taxon>
        <taxon>Acanthomorphata</taxon>
        <taxon>Eupercaria</taxon>
        <taxon>Tetraodontiformes</taxon>
        <taxon>Tetradontoidea</taxon>
        <taxon>Tetraodontidae</taxon>
        <taxon>Takifugu</taxon>
    </lineage>
</organism>
<evidence type="ECO:0008006" key="4">
    <source>
        <dbReference type="Google" id="ProtNLM"/>
    </source>
</evidence>
<dbReference type="EMBL" id="RHFK02000019">
    <property type="protein sequence ID" value="TWW59256.1"/>
    <property type="molecule type" value="Genomic_DNA"/>
</dbReference>
<proteinExistence type="predicted"/>
<comment type="caution">
    <text evidence="2">The sequence shown here is derived from an EMBL/GenBank/DDBJ whole genome shotgun (WGS) entry which is preliminary data.</text>
</comment>
<evidence type="ECO:0000313" key="3">
    <source>
        <dbReference type="Proteomes" id="UP000324091"/>
    </source>
</evidence>
<evidence type="ECO:0000313" key="2">
    <source>
        <dbReference type="EMBL" id="TWW59256.1"/>
    </source>
</evidence>
<dbReference type="PANTHER" id="PTHR45913">
    <property type="entry name" value="EPM2A-INTERACTING PROTEIN 1"/>
    <property type="match status" value="1"/>
</dbReference>
<dbReference type="AlphaFoldDB" id="A0A5C6MW12"/>
<feature type="region of interest" description="Disordered" evidence="1">
    <location>
        <begin position="1"/>
        <end position="42"/>
    </location>
</feature>